<keyword evidence="3" id="KW-1185">Reference proteome</keyword>
<evidence type="ECO:0000313" key="3">
    <source>
        <dbReference type="Proteomes" id="UP000282985"/>
    </source>
</evidence>
<reference evidence="2 3" key="1">
    <citation type="submission" date="2018-11" db="EMBL/GenBank/DDBJ databases">
        <title>Parancylomarina longa gen. nov., sp. nov., isolated from sediments of southern Okinawa.</title>
        <authorList>
            <person name="Fu T."/>
        </authorList>
    </citation>
    <scope>NUCLEOTIDE SEQUENCE [LARGE SCALE GENOMIC DNA]</scope>
    <source>
        <strain evidence="2 3">T3-2 S1-C</strain>
    </source>
</reference>
<sequence>MKRIIINGANGYVASNFIHELLNRNYEVIALVRESKKCSSTERMQTVLSDVHDGEFIMPENFKVYTYSLLDDNFGLSEEVLKELFSCDVDYYHFAASLKYDYKSKEEIFETNIKGVENSVNIFTKYSNEASRFLFISTAYSCGKIKGIFKEEFYEREDISKFRNYYEQSKRFAENLLKEKMEENDLDLHVIRLSQVVGNNKSGVTKTDYGIFDFAKRVQSLAYRNPNLTARVKVNPEATQNLIPIDTVVSYLMRTVEIQEIPIIMNFIAKNSVKNIHIINSLCKLLPVNLIPTKSIKKVDMSAVERIISIGMSFTGSYVETNLQFDTKNLDKLVLACSCYETNEHAIYKMLKYFLDDLDDKKGNSLYTRAC</sequence>
<proteinExistence type="predicted"/>
<dbReference type="EMBL" id="RJJX01000022">
    <property type="protein sequence ID" value="RUT73383.1"/>
    <property type="molecule type" value="Genomic_DNA"/>
</dbReference>
<feature type="domain" description="Thioester reductase (TE)" evidence="1">
    <location>
        <begin position="7"/>
        <end position="250"/>
    </location>
</feature>
<dbReference type="Pfam" id="PF07993">
    <property type="entry name" value="NAD_binding_4"/>
    <property type="match status" value="1"/>
</dbReference>
<dbReference type="Proteomes" id="UP000282985">
    <property type="component" value="Unassembled WGS sequence"/>
</dbReference>
<dbReference type="PANTHER" id="PTHR43000">
    <property type="entry name" value="DTDP-D-GLUCOSE 4,6-DEHYDRATASE-RELATED"/>
    <property type="match status" value="1"/>
</dbReference>
<dbReference type="InterPro" id="IPR013120">
    <property type="entry name" value="FAR_NAD-bd"/>
</dbReference>
<accession>A0A434AG75</accession>
<evidence type="ECO:0000313" key="2">
    <source>
        <dbReference type="EMBL" id="RUT73383.1"/>
    </source>
</evidence>
<organism evidence="2 3">
    <name type="scientific">Ancylomarina longa</name>
    <dbReference type="NCBI Taxonomy" id="2487017"/>
    <lineage>
        <taxon>Bacteria</taxon>
        <taxon>Pseudomonadati</taxon>
        <taxon>Bacteroidota</taxon>
        <taxon>Bacteroidia</taxon>
        <taxon>Marinilabiliales</taxon>
        <taxon>Marinifilaceae</taxon>
        <taxon>Ancylomarina</taxon>
    </lineage>
</organism>
<dbReference type="RefSeq" id="WP_127344499.1">
    <property type="nucleotide sequence ID" value="NZ_RJJX01000022.1"/>
</dbReference>
<name>A0A434AG75_9BACT</name>
<protein>
    <submittedName>
        <fullName evidence="2">NAD-dependent epimerase/dehydratase family protein</fullName>
    </submittedName>
</protein>
<evidence type="ECO:0000259" key="1">
    <source>
        <dbReference type="Pfam" id="PF07993"/>
    </source>
</evidence>
<dbReference type="OrthoDB" id="9785372at2"/>
<comment type="caution">
    <text evidence="2">The sequence shown here is derived from an EMBL/GenBank/DDBJ whole genome shotgun (WGS) entry which is preliminary data.</text>
</comment>
<gene>
    <name evidence="2" type="ORF">DLK05_13515</name>
</gene>
<dbReference type="SUPFAM" id="SSF51735">
    <property type="entry name" value="NAD(P)-binding Rossmann-fold domains"/>
    <property type="match status" value="1"/>
</dbReference>
<dbReference type="AlphaFoldDB" id="A0A434AG75"/>
<dbReference type="InterPro" id="IPR036291">
    <property type="entry name" value="NAD(P)-bd_dom_sf"/>
</dbReference>
<dbReference type="Gene3D" id="3.40.50.720">
    <property type="entry name" value="NAD(P)-binding Rossmann-like Domain"/>
    <property type="match status" value="1"/>
</dbReference>